<keyword evidence="6" id="KW-0408">Iron</keyword>
<protein>
    <submittedName>
        <fullName evidence="9">Threonylcarbamoyladenosine tRNA methylthiotransferase MtaB</fullName>
        <ecNumber evidence="9">2.-.-.-</ecNumber>
    </submittedName>
</protein>
<dbReference type="InterPro" id="IPR023404">
    <property type="entry name" value="rSAM_horseshoe"/>
</dbReference>
<dbReference type="SMART" id="SM00729">
    <property type="entry name" value="Elp3"/>
    <property type="match status" value="1"/>
</dbReference>
<comment type="cofactor">
    <cofactor evidence="1">
        <name>[4Fe-4S] cluster</name>
        <dbReference type="ChEBI" id="CHEBI:49883"/>
    </cofactor>
</comment>
<dbReference type="PANTHER" id="PTHR43409">
    <property type="entry name" value="ANAEROBIC MAGNESIUM-PROTOPORPHYRIN IX MONOMETHYL ESTER CYCLASE-RELATED"/>
    <property type="match status" value="1"/>
</dbReference>
<keyword evidence="3 9" id="KW-0808">Transferase</keyword>
<dbReference type="GO" id="GO:0046872">
    <property type="term" value="F:metal ion binding"/>
    <property type="evidence" value="ECO:0007669"/>
    <property type="project" value="UniProtKB-KW"/>
</dbReference>
<evidence type="ECO:0000256" key="3">
    <source>
        <dbReference type="ARBA" id="ARBA00022679"/>
    </source>
</evidence>
<dbReference type="EMBL" id="JDSS02000006">
    <property type="protein sequence ID" value="KFB69947.1"/>
    <property type="molecule type" value="Genomic_DNA"/>
</dbReference>
<organism evidence="9 10">
    <name type="scientific">Candidatus Accumulibacter vicinus</name>
    <dbReference type="NCBI Taxonomy" id="2954382"/>
    <lineage>
        <taxon>Bacteria</taxon>
        <taxon>Pseudomonadati</taxon>
        <taxon>Pseudomonadota</taxon>
        <taxon>Betaproteobacteria</taxon>
        <taxon>Candidatus Accumulibacter</taxon>
    </lineage>
</organism>
<dbReference type="InterPro" id="IPR006638">
    <property type="entry name" value="Elp3/MiaA/NifB-like_rSAM"/>
</dbReference>
<dbReference type="PROSITE" id="PS51918">
    <property type="entry name" value="RADICAL_SAM"/>
    <property type="match status" value="1"/>
</dbReference>
<evidence type="ECO:0000259" key="8">
    <source>
        <dbReference type="PROSITE" id="PS51918"/>
    </source>
</evidence>
<dbReference type="InterPro" id="IPR051198">
    <property type="entry name" value="BchE-like"/>
</dbReference>
<name>A0A084Y5F3_9PROT</name>
<dbReference type="Pfam" id="PF04055">
    <property type="entry name" value="Radical_SAM"/>
    <property type="match status" value="1"/>
</dbReference>
<accession>A0A084Y5F3</accession>
<evidence type="ECO:0000256" key="2">
    <source>
        <dbReference type="ARBA" id="ARBA00022603"/>
    </source>
</evidence>
<dbReference type="EC" id="2.-.-.-" evidence="9"/>
<dbReference type="Gene3D" id="3.80.30.20">
    <property type="entry name" value="tm_1862 like domain"/>
    <property type="match status" value="1"/>
</dbReference>
<dbReference type="InterPro" id="IPR058240">
    <property type="entry name" value="rSAM_sf"/>
</dbReference>
<comment type="caution">
    <text evidence="9">The sequence shown here is derived from an EMBL/GenBank/DDBJ whole genome shotgun (WGS) entry which is preliminary data.</text>
</comment>
<keyword evidence="7" id="KW-0411">Iron-sulfur</keyword>
<proteinExistence type="predicted"/>
<dbReference type="InterPro" id="IPR007197">
    <property type="entry name" value="rSAM"/>
</dbReference>
<evidence type="ECO:0000313" key="9">
    <source>
        <dbReference type="EMBL" id="KFB69947.1"/>
    </source>
</evidence>
<evidence type="ECO:0000313" key="10">
    <source>
        <dbReference type="Proteomes" id="UP000019812"/>
    </source>
</evidence>
<dbReference type="SFLD" id="SFLDG01123">
    <property type="entry name" value="methyltransferase_(Class_B)"/>
    <property type="match status" value="1"/>
</dbReference>
<evidence type="ECO:0000256" key="5">
    <source>
        <dbReference type="ARBA" id="ARBA00022723"/>
    </source>
</evidence>
<evidence type="ECO:0000256" key="1">
    <source>
        <dbReference type="ARBA" id="ARBA00001966"/>
    </source>
</evidence>
<dbReference type="SUPFAM" id="SSF102114">
    <property type="entry name" value="Radical SAM enzymes"/>
    <property type="match status" value="1"/>
</dbReference>
<sequence>MPAVQGRPPTVLVITGGLLNEKESSPWRALRKQAAQWGASESAWLDLKSKAIIGESIVLAGWHRRVAGRRLATDVREYFSRTENLDVPELTEVVLTTLLRAEAIPYEIATIDDVFRDDRPMRAKLATCTLVFLSATLLRDLGEVEPILQRILRPHHRIVLGGALASILAEGGDGIPGVDVLAVGYGETLVPILASYLRSGFQTLSAPPPASIDRRRHSIILRSGVPATRSLDALPTPDWLGAARDHRCHFPLVHYESVRGCPYRCNFCNYPYLFDDEKFRYKSARKIADDWQRYRDELGVEFISCLDSLFTLPRRRLSALCEELVRRRIEVKWICYARASDLADRDVAAMMRDAGAHQVQIGIESGDPQVLANMNKQCSVEENAKALDNCRSVGLTSVVSLVVGFPGESEASLATTYRFLHDHPPDFHFLAIFSTRVAGVPVLDDVNRARFELHVDSNPRTVAPYWRHSSMSSAEVGRHVRQLNRALIENRVSLNAATFYAGLLRYSAAQRDALLDFQRASVNDHRFLGRGFDLLHGWIDRRLAEDMARRKTIFTSDSVNDPGWHSIRWRSR</sequence>
<gene>
    <name evidence="9" type="primary">mtaB</name>
    <name evidence="9" type="ORF">CAPSK01_000343</name>
</gene>
<dbReference type="Proteomes" id="UP000019812">
    <property type="component" value="Unassembled WGS sequence"/>
</dbReference>
<evidence type="ECO:0000256" key="4">
    <source>
        <dbReference type="ARBA" id="ARBA00022691"/>
    </source>
</evidence>
<evidence type="ECO:0000256" key="6">
    <source>
        <dbReference type="ARBA" id="ARBA00023004"/>
    </source>
</evidence>
<reference evidence="9 10" key="1">
    <citation type="submission" date="2014-07" db="EMBL/GenBank/DDBJ databases">
        <title>Expanding our view of genomic diversity in Candidatus Accumulibacter clades.</title>
        <authorList>
            <person name="Skennerton C.T."/>
            <person name="Barr J.J."/>
            <person name="Slater F.R."/>
            <person name="Bond P.L."/>
            <person name="Tyson G.W."/>
        </authorList>
    </citation>
    <scope>NUCLEOTIDE SEQUENCE [LARGE SCALE GENOMIC DNA]</scope>
    <source>
        <strain evidence="10">SK-01</strain>
    </source>
</reference>
<dbReference type="AlphaFoldDB" id="A0A084Y5F3"/>
<dbReference type="GO" id="GO:0051539">
    <property type="term" value="F:4 iron, 4 sulfur cluster binding"/>
    <property type="evidence" value="ECO:0007669"/>
    <property type="project" value="UniProtKB-KW"/>
</dbReference>
<dbReference type="RefSeq" id="WP_034921350.1">
    <property type="nucleotide sequence ID" value="NZ_JDSS02000006.1"/>
</dbReference>
<dbReference type="PANTHER" id="PTHR43409:SF7">
    <property type="entry name" value="BLL1977 PROTEIN"/>
    <property type="match status" value="1"/>
</dbReference>
<evidence type="ECO:0000256" key="7">
    <source>
        <dbReference type="ARBA" id="ARBA00023014"/>
    </source>
</evidence>
<dbReference type="CDD" id="cd01335">
    <property type="entry name" value="Radical_SAM"/>
    <property type="match status" value="1"/>
</dbReference>
<keyword evidence="5" id="KW-0479">Metal-binding</keyword>
<dbReference type="SFLD" id="SFLDG01082">
    <property type="entry name" value="B12-binding_domain_containing"/>
    <property type="match status" value="1"/>
</dbReference>
<dbReference type="STRING" id="1457154.CAPSK01_000343"/>
<dbReference type="InterPro" id="IPR034466">
    <property type="entry name" value="Methyltransferase_Class_B"/>
</dbReference>
<keyword evidence="2" id="KW-0489">Methyltransferase</keyword>
<feature type="domain" description="Radical SAM core" evidence="8">
    <location>
        <begin position="247"/>
        <end position="464"/>
    </location>
</feature>
<dbReference type="GO" id="GO:0016740">
    <property type="term" value="F:transferase activity"/>
    <property type="evidence" value="ECO:0007669"/>
    <property type="project" value="UniProtKB-KW"/>
</dbReference>
<dbReference type="SFLD" id="SFLDS00029">
    <property type="entry name" value="Radical_SAM"/>
    <property type="match status" value="1"/>
</dbReference>
<keyword evidence="4" id="KW-0949">S-adenosyl-L-methionine</keyword>